<organism evidence="2 3">
    <name type="scientific">Pseudarthrobacter psychrotolerans</name>
    <dbReference type="NCBI Taxonomy" id="2697569"/>
    <lineage>
        <taxon>Bacteria</taxon>
        <taxon>Bacillati</taxon>
        <taxon>Actinomycetota</taxon>
        <taxon>Actinomycetes</taxon>
        <taxon>Micrococcales</taxon>
        <taxon>Micrococcaceae</taxon>
        <taxon>Pseudarthrobacter</taxon>
    </lineage>
</organism>
<dbReference type="Pfam" id="PF08241">
    <property type="entry name" value="Methyltransf_11"/>
    <property type="match status" value="1"/>
</dbReference>
<evidence type="ECO:0000313" key="2">
    <source>
        <dbReference type="EMBL" id="QHK21378.1"/>
    </source>
</evidence>
<dbReference type="InterPro" id="IPR052356">
    <property type="entry name" value="Thiol_S-MT"/>
</dbReference>
<dbReference type="InterPro" id="IPR029063">
    <property type="entry name" value="SAM-dependent_MTases_sf"/>
</dbReference>
<dbReference type="PANTHER" id="PTHR45036">
    <property type="entry name" value="METHYLTRANSFERASE LIKE 7B"/>
    <property type="match status" value="1"/>
</dbReference>
<evidence type="ECO:0000313" key="3">
    <source>
        <dbReference type="Proteomes" id="UP000464186"/>
    </source>
</evidence>
<dbReference type="CDD" id="cd02440">
    <property type="entry name" value="AdoMet_MTases"/>
    <property type="match status" value="1"/>
</dbReference>
<dbReference type="InterPro" id="IPR013216">
    <property type="entry name" value="Methyltransf_11"/>
</dbReference>
<proteinExistence type="predicted"/>
<dbReference type="Gene3D" id="3.40.50.150">
    <property type="entry name" value="Vaccinia Virus protein VP39"/>
    <property type="match status" value="1"/>
</dbReference>
<keyword evidence="3" id="KW-1185">Reference proteome</keyword>
<keyword evidence="2" id="KW-0489">Methyltransferase</keyword>
<dbReference type="Proteomes" id="UP000464186">
    <property type="component" value="Chromosome"/>
</dbReference>
<sequence length="209" mass="22659">MSVRHRLFAATYDTLSASVERRELAPRRARLLSGLTGTVVDVGAGTGANVRHFRHAERVILVEPDRYMRARLSKRLGESSVPVEVYDADAEHLPLPDGTADAVVFTLVLCSVPDQRLALMEARRVLKPGGTLAVLEHVRGQGRAARWQDRLDGLWGRCVAPGCHLNRNTVASIGEAGFEFTEVSRLEAPAVALATPIIAGTAVPRPAVR</sequence>
<feature type="domain" description="Methyltransferase type 11" evidence="1">
    <location>
        <begin position="40"/>
        <end position="133"/>
    </location>
</feature>
<dbReference type="KEGG" id="psey:GU243_18575"/>
<dbReference type="GO" id="GO:0008757">
    <property type="term" value="F:S-adenosylmethionine-dependent methyltransferase activity"/>
    <property type="evidence" value="ECO:0007669"/>
    <property type="project" value="InterPro"/>
</dbReference>
<protein>
    <submittedName>
        <fullName evidence="2">Methyltransferase domain-containing protein</fullName>
    </submittedName>
</protein>
<dbReference type="EMBL" id="CP047898">
    <property type="protein sequence ID" value="QHK21378.1"/>
    <property type="molecule type" value="Genomic_DNA"/>
</dbReference>
<dbReference type="AlphaFoldDB" id="A0A6P1NQC4"/>
<keyword evidence="2" id="KW-0808">Transferase</keyword>
<accession>A0A6P1NQC4</accession>
<dbReference type="PANTHER" id="PTHR45036:SF1">
    <property type="entry name" value="METHYLTRANSFERASE LIKE 7A"/>
    <property type="match status" value="1"/>
</dbReference>
<gene>
    <name evidence="2" type="ORF">GU243_18575</name>
</gene>
<name>A0A6P1NQC4_9MICC</name>
<dbReference type="GO" id="GO:0032259">
    <property type="term" value="P:methylation"/>
    <property type="evidence" value="ECO:0007669"/>
    <property type="project" value="UniProtKB-KW"/>
</dbReference>
<dbReference type="SUPFAM" id="SSF53335">
    <property type="entry name" value="S-adenosyl-L-methionine-dependent methyltransferases"/>
    <property type="match status" value="1"/>
</dbReference>
<evidence type="ECO:0000259" key="1">
    <source>
        <dbReference type="Pfam" id="PF08241"/>
    </source>
</evidence>
<reference evidence="2 3" key="1">
    <citation type="submission" date="2020-01" db="EMBL/GenBank/DDBJ databases">
        <title>Pseudarthrobacter psychrotolerans sp. nov., isolated from antarctic soil.</title>
        <authorList>
            <person name="Shin Y."/>
            <person name="Park W."/>
        </authorList>
    </citation>
    <scope>NUCLEOTIDE SEQUENCE [LARGE SCALE GENOMIC DNA]</scope>
    <source>
        <strain evidence="2 3">YJ56</strain>
    </source>
</reference>